<proteinExistence type="predicted"/>
<keyword evidence="3" id="KW-1185">Reference proteome</keyword>
<accession>A0ABW0N6Z9</accession>
<reference evidence="3" key="1">
    <citation type="journal article" date="2019" name="Int. J. Syst. Evol. Microbiol.">
        <title>The Global Catalogue of Microorganisms (GCM) 10K type strain sequencing project: providing services to taxonomists for standard genome sequencing and annotation.</title>
        <authorList>
            <consortium name="The Broad Institute Genomics Platform"/>
            <consortium name="The Broad Institute Genome Sequencing Center for Infectious Disease"/>
            <person name="Wu L."/>
            <person name="Ma J."/>
        </authorList>
    </citation>
    <scope>NUCLEOTIDE SEQUENCE [LARGE SCALE GENOMIC DNA]</scope>
    <source>
        <strain evidence="3">KACC 13778</strain>
    </source>
</reference>
<evidence type="ECO:0000313" key="3">
    <source>
        <dbReference type="Proteomes" id="UP001595956"/>
    </source>
</evidence>
<dbReference type="Proteomes" id="UP001595956">
    <property type="component" value="Unassembled WGS sequence"/>
</dbReference>
<comment type="caution">
    <text evidence="2">The sequence shown here is derived from an EMBL/GenBank/DDBJ whole genome shotgun (WGS) entry which is preliminary data.</text>
</comment>
<feature type="region of interest" description="Disordered" evidence="1">
    <location>
        <begin position="99"/>
        <end position="119"/>
    </location>
</feature>
<name>A0ABW0N6Z9_9ACTN</name>
<organism evidence="2 3">
    <name type="scientific">Nocardioides caricicola</name>
    <dbReference type="NCBI Taxonomy" id="634770"/>
    <lineage>
        <taxon>Bacteria</taxon>
        <taxon>Bacillati</taxon>
        <taxon>Actinomycetota</taxon>
        <taxon>Actinomycetes</taxon>
        <taxon>Propionibacteriales</taxon>
        <taxon>Nocardioidaceae</taxon>
        <taxon>Nocardioides</taxon>
    </lineage>
</organism>
<evidence type="ECO:0000256" key="1">
    <source>
        <dbReference type="SAM" id="MobiDB-lite"/>
    </source>
</evidence>
<evidence type="ECO:0000313" key="2">
    <source>
        <dbReference type="EMBL" id="MFC5494679.1"/>
    </source>
</evidence>
<protein>
    <submittedName>
        <fullName evidence="2">Uncharacterized protein</fullName>
    </submittedName>
</protein>
<dbReference type="RefSeq" id="WP_345170655.1">
    <property type="nucleotide sequence ID" value="NZ_BAABFQ010000001.1"/>
</dbReference>
<sequence>MSGLVSRLLGRSRPDEEDVTAEVATALGQVPGVIDFDVAYNHLQYSSGALSGVVDVDGTATFEHVLRVSYDALRRRLGADADRVVVYLTGRTADGAAITPEHLGLPQRPTGSDLARRYA</sequence>
<dbReference type="EMBL" id="JBHSMD010000005">
    <property type="protein sequence ID" value="MFC5494679.1"/>
    <property type="molecule type" value="Genomic_DNA"/>
</dbReference>
<gene>
    <name evidence="2" type="ORF">ACFPKY_16305</name>
</gene>